<dbReference type="Gene3D" id="2.50.20.10">
    <property type="entry name" value="Lipoprotein localisation LolA/LolB/LppX"/>
    <property type="match status" value="1"/>
</dbReference>
<dbReference type="SUPFAM" id="SSF89392">
    <property type="entry name" value="Prokaryotic lipoproteins and lipoprotein localization factors"/>
    <property type="match status" value="1"/>
</dbReference>
<comment type="subunit">
    <text evidence="1">Monomer.</text>
</comment>
<evidence type="ECO:0000256" key="2">
    <source>
        <dbReference type="ARBA" id="ARBA00022448"/>
    </source>
</evidence>
<dbReference type="GO" id="GO:0015031">
    <property type="term" value="P:protein transport"/>
    <property type="evidence" value="ECO:0007669"/>
    <property type="project" value="UniProtKB-KW"/>
</dbReference>
<keyword evidence="4" id="KW-0653">Protein transport</keyword>
<evidence type="ECO:0000256" key="1">
    <source>
        <dbReference type="ARBA" id="ARBA00011245"/>
    </source>
</evidence>
<dbReference type="AlphaFoldDB" id="A0A411PEL3"/>
<dbReference type="Proteomes" id="UP000291106">
    <property type="component" value="Chromosome"/>
</dbReference>
<evidence type="ECO:0000313" key="6">
    <source>
        <dbReference type="EMBL" id="QBF81981.1"/>
    </source>
</evidence>
<organism evidence="6 7">
    <name type="scientific">Shewanella maritima</name>
    <dbReference type="NCBI Taxonomy" id="2520507"/>
    <lineage>
        <taxon>Bacteria</taxon>
        <taxon>Pseudomonadati</taxon>
        <taxon>Pseudomonadota</taxon>
        <taxon>Gammaproteobacteria</taxon>
        <taxon>Alteromonadales</taxon>
        <taxon>Shewanellaceae</taxon>
        <taxon>Shewanella</taxon>
    </lineage>
</organism>
<dbReference type="RefSeq" id="WP_130597955.1">
    <property type="nucleotide sequence ID" value="NZ_CP036200.1"/>
</dbReference>
<keyword evidence="2" id="KW-0813">Transport</keyword>
<proteinExistence type="predicted"/>
<dbReference type="EMBL" id="CP036200">
    <property type="protein sequence ID" value="QBF81981.1"/>
    <property type="molecule type" value="Genomic_DNA"/>
</dbReference>
<dbReference type="InterPro" id="IPR029046">
    <property type="entry name" value="LolA/LolB/LppX"/>
</dbReference>
<dbReference type="Pfam" id="PF19574">
    <property type="entry name" value="LolA_3"/>
    <property type="match status" value="1"/>
</dbReference>
<sequence>MKLRFAKNWLPLHRYLAATLVCLASICSLPSATANTEALKIDSLATMFSDTRQTHGSFEQQKNMSVLTLPLNSNGVYFVDPGKTIVWQQLQPFAQTTLIQNGELTQLVNGEVQPSNQAGASDMVSEMIMALFSGNWQQLTQDFAFKISGDKSHWQAELTPTSGAMAKVFKAIYIQGLDTHIRRISLHEHSGDSTNISLEADDASELPASIERVLKLAAH</sequence>
<evidence type="ECO:0000256" key="4">
    <source>
        <dbReference type="ARBA" id="ARBA00022927"/>
    </source>
</evidence>
<reference evidence="6 7" key="1">
    <citation type="submission" date="2019-02" db="EMBL/GenBank/DDBJ databases">
        <title>Shewanella sp. D4-2 isolated from Dokdo Island.</title>
        <authorList>
            <person name="Baek K."/>
        </authorList>
    </citation>
    <scope>NUCLEOTIDE SEQUENCE [LARGE SCALE GENOMIC DNA]</scope>
    <source>
        <strain evidence="6 7">D4-2</strain>
    </source>
</reference>
<dbReference type="KEGG" id="smai:EXU30_04165"/>
<accession>A0A411PEL3</accession>
<dbReference type="OrthoDB" id="5700849at2"/>
<name>A0A411PEL3_9GAMM</name>
<dbReference type="InterPro" id="IPR004564">
    <property type="entry name" value="OM_lipoprot_carrier_LolA-like"/>
</dbReference>
<feature type="signal peptide" evidence="5">
    <location>
        <begin position="1"/>
        <end position="34"/>
    </location>
</feature>
<gene>
    <name evidence="6" type="ORF">EXU30_04165</name>
</gene>
<keyword evidence="7" id="KW-1185">Reference proteome</keyword>
<dbReference type="CDD" id="cd16325">
    <property type="entry name" value="LolA"/>
    <property type="match status" value="1"/>
</dbReference>
<keyword evidence="3 5" id="KW-0732">Signal</keyword>
<evidence type="ECO:0000256" key="3">
    <source>
        <dbReference type="ARBA" id="ARBA00022729"/>
    </source>
</evidence>
<evidence type="ECO:0000256" key="5">
    <source>
        <dbReference type="SAM" id="SignalP"/>
    </source>
</evidence>
<evidence type="ECO:0000313" key="7">
    <source>
        <dbReference type="Proteomes" id="UP000291106"/>
    </source>
</evidence>
<feature type="chain" id="PRO_5019131616" evidence="5">
    <location>
        <begin position="35"/>
        <end position="219"/>
    </location>
</feature>
<protein>
    <submittedName>
        <fullName evidence="6">Outer membrane lipoprotein carrier protein LolA</fullName>
    </submittedName>
</protein>
<keyword evidence="6" id="KW-0449">Lipoprotein</keyword>